<reference evidence="3" key="1">
    <citation type="journal article" date="2019" name="Int. J. Syst. Evol. Microbiol.">
        <title>The Global Catalogue of Microorganisms (GCM) 10K type strain sequencing project: providing services to taxonomists for standard genome sequencing and annotation.</title>
        <authorList>
            <consortium name="The Broad Institute Genomics Platform"/>
            <consortium name="The Broad Institute Genome Sequencing Center for Infectious Disease"/>
            <person name="Wu L."/>
            <person name="Ma J."/>
        </authorList>
    </citation>
    <scope>NUCLEOTIDE SEQUENCE [LARGE SCALE GENOMIC DNA]</scope>
    <source>
        <strain evidence="3">CCM 7224</strain>
    </source>
</reference>
<evidence type="ECO:0000313" key="3">
    <source>
        <dbReference type="Proteomes" id="UP001595834"/>
    </source>
</evidence>
<accession>A0ABV9UML9</accession>
<protein>
    <submittedName>
        <fullName evidence="2">Uncharacterized protein</fullName>
    </submittedName>
</protein>
<keyword evidence="1" id="KW-0472">Membrane</keyword>
<name>A0ABV9UML9_9ACTN</name>
<feature type="transmembrane region" description="Helical" evidence="1">
    <location>
        <begin position="111"/>
        <end position="130"/>
    </location>
</feature>
<keyword evidence="1" id="KW-1133">Transmembrane helix</keyword>
<feature type="transmembrane region" description="Helical" evidence="1">
    <location>
        <begin position="82"/>
        <end position="99"/>
    </location>
</feature>
<dbReference type="Proteomes" id="UP001595834">
    <property type="component" value="Unassembled WGS sequence"/>
</dbReference>
<keyword evidence="1" id="KW-0812">Transmembrane</keyword>
<dbReference type="EMBL" id="JBHSIZ010000011">
    <property type="protein sequence ID" value="MFC4956914.1"/>
    <property type="molecule type" value="Genomic_DNA"/>
</dbReference>
<evidence type="ECO:0000256" key="1">
    <source>
        <dbReference type="SAM" id="Phobius"/>
    </source>
</evidence>
<feature type="transmembrane region" description="Helical" evidence="1">
    <location>
        <begin position="51"/>
        <end position="70"/>
    </location>
</feature>
<keyword evidence="3" id="KW-1185">Reference proteome</keyword>
<comment type="caution">
    <text evidence="2">The sequence shown here is derived from an EMBL/GenBank/DDBJ whole genome shotgun (WGS) entry which is preliminary data.</text>
</comment>
<feature type="transmembrane region" description="Helical" evidence="1">
    <location>
        <begin position="20"/>
        <end position="39"/>
    </location>
</feature>
<dbReference type="RefSeq" id="WP_344380232.1">
    <property type="nucleotide sequence ID" value="NZ_BAAASQ010000038.1"/>
</dbReference>
<proteinExistence type="predicted"/>
<gene>
    <name evidence="2" type="ORF">ACFPFX_11475</name>
</gene>
<organism evidence="2 3">
    <name type="scientific">Streptomyces mauvecolor</name>
    <dbReference type="NCBI Taxonomy" id="58345"/>
    <lineage>
        <taxon>Bacteria</taxon>
        <taxon>Bacillati</taxon>
        <taxon>Actinomycetota</taxon>
        <taxon>Actinomycetes</taxon>
        <taxon>Kitasatosporales</taxon>
        <taxon>Streptomycetaceae</taxon>
        <taxon>Streptomyces</taxon>
    </lineage>
</organism>
<evidence type="ECO:0000313" key="2">
    <source>
        <dbReference type="EMBL" id="MFC4956914.1"/>
    </source>
</evidence>
<feature type="transmembrane region" description="Helical" evidence="1">
    <location>
        <begin position="136"/>
        <end position="156"/>
    </location>
</feature>
<sequence>MSSVVVEPLAVRRSWHAARAAGVGLVGVTAFTLATRLILDSSTCQKAQGYGCLGIALLWSYVVPVLLFFFSWTALRLVNVRPAWLTALLGIGIGWYVSWSTHLTEWVHDGATYVQLALCMGAFALAAWSTQSSRPLWPRAAVALVLLLLMPIGSFASTQAKQSRQSNELAAAHVPLLGPNVPTGYYLNGAGATGSSGGNDPTFFYRLTPDNLRRGANTMDELHQEIKVIVGPVQPGFTPSSHCAALTSSSPTPSPACSQVTPGVWRSANYQYVEYYTRVGDAVAVIQATTPPVNESVLRELATTMRVRTPSYFPTG</sequence>